<accession>A0ABN8IA16</accession>
<keyword evidence="2" id="KW-1185">Reference proteome</keyword>
<dbReference type="EMBL" id="OW152831">
    <property type="protein sequence ID" value="CAH2049347.1"/>
    <property type="molecule type" value="Genomic_DNA"/>
</dbReference>
<evidence type="ECO:0000313" key="1">
    <source>
        <dbReference type="EMBL" id="CAH2049347.1"/>
    </source>
</evidence>
<reference evidence="1" key="1">
    <citation type="submission" date="2022-03" db="EMBL/GenBank/DDBJ databases">
        <authorList>
            <person name="Martin H S."/>
        </authorList>
    </citation>
    <scope>NUCLEOTIDE SEQUENCE</scope>
</reference>
<name>A0ABN8IA16_9NEOP</name>
<gene>
    <name evidence="1" type="ORF">IPOD504_LOCUS6767</name>
</gene>
<organism evidence="1 2">
    <name type="scientific">Iphiclides podalirius</name>
    <name type="common">scarce swallowtail</name>
    <dbReference type="NCBI Taxonomy" id="110791"/>
    <lineage>
        <taxon>Eukaryota</taxon>
        <taxon>Metazoa</taxon>
        <taxon>Ecdysozoa</taxon>
        <taxon>Arthropoda</taxon>
        <taxon>Hexapoda</taxon>
        <taxon>Insecta</taxon>
        <taxon>Pterygota</taxon>
        <taxon>Neoptera</taxon>
        <taxon>Endopterygota</taxon>
        <taxon>Lepidoptera</taxon>
        <taxon>Glossata</taxon>
        <taxon>Ditrysia</taxon>
        <taxon>Papilionoidea</taxon>
        <taxon>Papilionidae</taxon>
        <taxon>Papilioninae</taxon>
        <taxon>Iphiclides</taxon>
    </lineage>
</organism>
<proteinExistence type="predicted"/>
<evidence type="ECO:0000313" key="2">
    <source>
        <dbReference type="Proteomes" id="UP000837857"/>
    </source>
</evidence>
<sequence length="67" mass="7424">MQSALKRPRPRANLRHAESYRSCPLFNPASFVPTPDEQTRAASTGSLLRQRLIAILIDKSSSGKCEP</sequence>
<dbReference type="Proteomes" id="UP000837857">
    <property type="component" value="Chromosome 19"/>
</dbReference>
<protein>
    <submittedName>
        <fullName evidence="1">Uncharacterized protein</fullName>
    </submittedName>
</protein>
<feature type="non-terminal residue" evidence="1">
    <location>
        <position position="67"/>
    </location>
</feature>